<dbReference type="Proteomes" id="UP000828251">
    <property type="component" value="Unassembled WGS sequence"/>
</dbReference>
<comment type="caution">
    <text evidence="1">The sequence shown here is derived from an EMBL/GenBank/DDBJ whole genome shotgun (WGS) entry which is preliminary data.</text>
</comment>
<evidence type="ECO:0000313" key="1">
    <source>
        <dbReference type="EMBL" id="KAH1122254.1"/>
    </source>
</evidence>
<reference evidence="1 2" key="1">
    <citation type="journal article" date="2021" name="Plant Biotechnol. J.">
        <title>Multi-omics assisted identification of the key and species-specific regulatory components of drought-tolerant mechanisms in Gossypium stocksii.</title>
        <authorList>
            <person name="Yu D."/>
            <person name="Ke L."/>
            <person name="Zhang D."/>
            <person name="Wu Y."/>
            <person name="Sun Y."/>
            <person name="Mei J."/>
            <person name="Sun J."/>
            <person name="Sun Y."/>
        </authorList>
    </citation>
    <scope>NUCLEOTIDE SEQUENCE [LARGE SCALE GENOMIC DNA]</scope>
    <source>
        <strain evidence="2">cv. E1</strain>
        <tissue evidence="1">Leaf</tissue>
    </source>
</reference>
<accession>A0A9D4AIK7</accession>
<protein>
    <recommendedName>
        <fullName evidence="3">Protein kinase domain-containing protein</fullName>
    </recommendedName>
</protein>
<proteinExistence type="predicted"/>
<name>A0A9D4AIK7_9ROSI</name>
<dbReference type="AlphaFoldDB" id="A0A9D4AIK7"/>
<evidence type="ECO:0000313" key="2">
    <source>
        <dbReference type="Proteomes" id="UP000828251"/>
    </source>
</evidence>
<gene>
    <name evidence="1" type="ORF">J1N35_005414</name>
</gene>
<keyword evidence="2" id="KW-1185">Reference proteome</keyword>
<dbReference type="EMBL" id="JAIQCV010000002">
    <property type="protein sequence ID" value="KAH1122254.1"/>
    <property type="molecule type" value="Genomic_DNA"/>
</dbReference>
<organism evidence="1 2">
    <name type="scientific">Gossypium stocksii</name>
    <dbReference type="NCBI Taxonomy" id="47602"/>
    <lineage>
        <taxon>Eukaryota</taxon>
        <taxon>Viridiplantae</taxon>
        <taxon>Streptophyta</taxon>
        <taxon>Embryophyta</taxon>
        <taxon>Tracheophyta</taxon>
        <taxon>Spermatophyta</taxon>
        <taxon>Magnoliopsida</taxon>
        <taxon>eudicotyledons</taxon>
        <taxon>Gunneridae</taxon>
        <taxon>Pentapetalae</taxon>
        <taxon>rosids</taxon>
        <taxon>malvids</taxon>
        <taxon>Malvales</taxon>
        <taxon>Malvaceae</taxon>
        <taxon>Malvoideae</taxon>
        <taxon>Gossypium</taxon>
    </lineage>
</organism>
<evidence type="ECO:0008006" key="3">
    <source>
        <dbReference type="Google" id="ProtNLM"/>
    </source>
</evidence>
<sequence>MVSKVCYYRDDDQKVVLGIIYPDPNHYDLWMKIACSKHAPAIPQETLIVGKDFLIRYFASDPHQCWNAEKLITHPFLFPEQSQLMAFAPRNETLLLYEMVWFKTNKTLSLSQSSKQY</sequence>